<dbReference type="GeneTree" id="ENSGT00950000186335"/>
<evidence type="ECO:0000313" key="2">
    <source>
        <dbReference type="Proteomes" id="UP000694380"/>
    </source>
</evidence>
<evidence type="ECO:0000313" key="1">
    <source>
        <dbReference type="Ensembl" id="ENSCPBP00000032901.1"/>
    </source>
</evidence>
<sequence>MSDFVEHAPCENFEANVFAKSRCQNCFRAVAAHHQPSNQVSFSCDLEASPSTLPTHSDPVRTGRHLISSIGSLDSGVHEARRRGATLLGAAGIHSVG</sequence>
<reference evidence="1" key="2">
    <citation type="submission" date="2025-09" db="UniProtKB">
        <authorList>
            <consortium name="Ensembl"/>
        </authorList>
    </citation>
    <scope>IDENTIFICATION</scope>
</reference>
<reference evidence="1" key="1">
    <citation type="submission" date="2025-08" db="UniProtKB">
        <authorList>
            <consortium name="Ensembl"/>
        </authorList>
    </citation>
    <scope>IDENTIFICATION</scope>
</reference>
<name>A0A8C3IFM9_CHRPI</name>
<organism evidence="1 2">
    <name type="scientific">Chrysemys picta bellii</name>
    <name type="common">Western painted turtle</name>
    <name type="synonym">Emys bellii</name>
    <dbReference type="NCBI Taxonomy" id="8478"/>
    <lineage>
        <taxon>Eukaryota</taxon>
        <taxon>Metazoa</taxon>
        <taxon>Chordata</taxon>
        <taxon>Craniata</taxon>
        <taxon>Vertebrata</taxon>
        <taxon>Euteleostomi</taxon>
        <taxon>Archelosauria</taxon>
        <taxon>Testudinata</taxon>
        <taxon>Testudines</taxon>
        <taxon>Cryptodira</taxon>
        <taxon>Durocryptodira</taxon>
        <taxon>Testudinoidea</taxon>
        <taxon>Emydidae</taxon>
        <taxon>Chrysemys</taxon>
    </lineage>
</organism>
<dbReference type="AlphaFoldDB" id="A0A8C3IFM9"/>
<dbReference type="Proteomes" id="UP000694380">
    <property type="component" value="Unplaced"/>
</dbReference>
<dbReference type="Ensembl" id="ENSCPBT00000038692.1">
    <property type="protein sequence ID" value="ENSCPBP00000032901.1"/>
    <property type="gene ID" value="ENSCPBG00000023059.1"/>
</dbReference>
<protein>
    <submittedName>
        <fullName evidence="1">Uncharacterized protein</fullName>
    </submittedName>
</protein>
<proteinExistence type="predicted"/>
<keyword evidence="2" id="KW-1185">Reference proteome</keyword>
<accession>A0A8C3IFM9</accession>